<sequence length="353" mass="40890">MKMKNITISDIAEKLNLSRSTIDRVINNRGSVAPETKRKILDYIEKINYKPNRAAKHLSKRTSCTIGISYYLPENFAAQIRKGINDVYNELQAYGLNLIIKEAGSAEEQEKQIKQMQTEIDGLIVAPWNPKNLTELINEFIEQDLPVVTFNRDAPESKRLFYFGCDYFKAGRISGEIIEKITSKPGKIAIISNEDDLVGKKRVEGFYSILKESSIHKIIGPYTIYDHFGISDSYTDKDIDYIKKIIEDNPDLKAFYVVNQSLYLVAKVVKEMGKKDQINVIGFDLFDKFIPFINEDVIEAVICQEPYSQGYFPVRILFEMLAEDREIEKSEYITRLEVVMRENLKYYNDYHYL</sequence>
<dbReference type="PROSITE" id="PS50932">
    <property type="entry name" value="HTH_LACI_2"/>
    <property type="match status" value="1"/>
</dbReference>
<dbReference type="EMBL" id="FTNC01000008">
    <property type="protein sequence ID" value="SIQ79187.1"/>
    <property type="molecule type" value="Genomic_DNA"/>
</dbReference>
<dbReference type="InterPro" id="IPR010982">
    <property type="entry name" value="Lambda_DNA-bd_dom_sf"/>
</dbReference>
<dbReference type="GO" id="GO:0000976">
    <property type="term" value="F:transcription cis-regulatory region binding"/>
    <property type="evidence" value="ECO:0007669"/>
    <property type="project" value="TreeGrafter"/>
</dbReference>
<evidence type="ECO:0000259" key="4">
    <source>
        <dbReference type="PROSITE" id="PS50932"/>
    </source>
</evidence>
<dbReference type="CDD" id="cd01392">
    <property type="entry name" value="HTH_LacI"/>
    <property type="match status" value="1"/>
</dbReference>
<proteinExistence type="predicted"/>
<keyword evidence="2" id="KW-0238">DNA-binding</keyword>
<dbReference type="PANTHER" id="PTHR30146:SF144">
    <property type="entry name" value="LACI-FAMILY TRANSCRIPTION REGULATOR"/>
    <property type="match status" value="1"/>
</dbReference>
<dbReference type="AlphaFoldDB" id="A0A1N6VN01"/>
<dbReference type="Pfam" id="PF13407">
    <property type="entry name" value="Peripla_BP_4"/>
    <property type="match status" value="1"/>
</dbReference>
<dbReference type="PANTHER" id="PTHR30146">
    <property type="entry name" value="LACI-RELATED TRANSCRIPTIONAL REPRESSOR"/>
    <property type="match status" value="1"/>
</dbReference>
<dbReference type="Gene3D" id="1.10.260.40">
    <property type="entry name" value="lambda repressor-like DNA-binding domains"/>
    <property type="match status" value="1"/>
</dbReference>
<evidence type="ECO:0000313" key="7">
    <source>
        <dbReference type="Proteomes" id="UP000185669"/>
    </source>
</evidence>
<dbReference type="InterPro" id="IPR028082">
    <property type="entry name" value="Peripla_BP_I"/>
</dbReference>
<dbReference type="Gene3D" id="3.40.50.2300">
    <property type="match status" value="2"/>
</dbReference>
<dbReference type="PROSITE" id="PS50943">
    <property type="entry name" value="HTH_CROC1"/>
    <property type="match status" value="1"/>
</dbReference>
<gene>
    <name evidence="6" type="ORF">SAMN05421834_10857</name>
</gene>
<protein>
    <submittedName>
        <fullName evidence="6">Transcriptional regulator, LacI family /monosaccharide ABC transporter substrate-binding protein, CUT2 family</fullName>
    </submittedName>
</protein>
<dbReference type="SMART" id="SM00354">
    <property type="entry name" value="HTH_LACI"/>
    <property type="match status" value="1"/>
</dbReference>
<name>A0A1N6VN01_9FIRM</name>
<keyword evidence="3" id="KW-0804">Transcription</keyword>
<dbReference type="GO" id="GO:0003700">
    <property type="term" value="F:DNA-binding transcription factor activity"/>
    <property type="evidence" value="ECO:0007669"/>
    <property type="project" value="TreeGrafter"/>
</dbReference>
<keyword evidence="7" id="KW-1185">Reference proteome</keyword>
<dbReference type="Pfam" id="PF00356">
    <property type="entry name" value="LacI"/>
    <property type="match status" value="1"/>
</dbReference>
<evidence type="ECO:0000256" key="3">
    <source>
        <dbReference type="ARBA" id="ARBA00023163"/>
    </source>
</evidence>
<dbReference type="InterPro" id="IPR000843">
    <property type="entry name" value="HTH_LacI"/>
</dbReference>
<organism evidence="6 7">
    <name type="scientific">Halanaerobium kushneri</name>
    <dbReference type="NCBI Taxonomy" id="56779"/>
    <lineage>
        <taxon>Bacteria</taxon>
        <taxon>Bacillati</taxon>
        <taxon>Bacillota</taxon>
        <taxon>Clostridia</taxon>
        <taxon>Halanaerobiales</taxon>
        <taxon>Halanaerobiaceae</taxon>
        <taxon>Halanaerobium</taxon>
    </lineage>
</organism>
<evidence type="ECO:0000256" key="1">
    <source>
        <dbReference type="ARBA" id="ARBA00023015"/>
    </source>
</evidence>
<feature type="domain" description="HTH cro/C1-type" evidence="5">
    <location>
        <begin position="2"/>
        <end position="50"/>
    </location>
</feature>
<evidence type="ECO:0000256" key="2">
    <source>
        <dbReference type="ARBA" id="ARBA00023125"/>
    </source>
</evidence>
<dbReference type="InterPro" id="IPR001387">
    <property type="entry name" value="Cro/C1-type_HTH"/>
</dbReference>
<dbReference type="STRING" id="56779.SAMN05421834_10857"/>
<dbReference type="RefSeq" id="WP_076544675.1">
    <property type="nucleotide sequence ID" value="NZ_FTNC01000008.1"/>
</dbReference>
<dbReference type="SUPFAM" id="SSF47413">
    <property type="entry name" value="lambda repressor-like DNA-binding domains"/>
    <property type="match status" value="1"/>
</dbReference>
<dbReference type="SUPFAM" id="SSF53822">
    <property type="entry name" value="Periplasmic binding protein-like I"/>
    <property type="match status" value="1"/>
</dbReference>
<evidence type="ECO:0000313" key="6">
    <source>
        <dbReference type="EMBL" id="SIQ79187.1"/>
    </source>
</evidence>
<accession>A0A1N6VN01</accession>
<dbReference type="InterPro" id="IPR025997">
    <property type="entry name" value="SBP_2_dom"/>
</dbReference>
<dbReference type="Proteomes" id="UP000185669">
    <property type="component" value="Unassembled WGS sequence"/>
</dbReference>
<reference evidence="7" key="1">
    <citation type="submission" date="2017-01" db="EMBL/GenBank/DDBJ databases">
        <authorList>
            <person name="Varghese N."/>
            <person name="Submissions S."/>
        </authorList>
    </citation>
    <scope>NUCLEOTIDE SEQUENCE [LARGE SCALE GENOMIC DNA]</scope>
    <source>
        <strain evidence="7">ATCC 700103</strain>
    </source>
</reference>
<keyword evidence="1" id="KW-0805">Transcription regulation</keyword>
<dbReference type="OrthoDB" id="569491at2"/>
<evidence type="ECO:0000259" key="5">
    <source>
        <dbReference type="PROSITE" id="PS50943"/>
    </source>
</evidence>
<feature type="domain" description="HTH lacI-type" evidence="4">
    <location>
        <begin position="6"/>
        <end position="60"/>
    </location>
</feature>